<protein>
    <submittedName>
        <fullName evidence="2">Uncharacterized protein</fullName>
    </submittedName>
</protein>
<gene>
    <name evidence="2" type="ORF">JOC86_000974</name>
</gene>
<keyword evidence="3" id="KW-1185">Reference proteome</keyword>
<dbReference type="Proteomes" id="UP001646157">
    <property type="component" value="Unassembled WGS sequence"/>
</dbReference>
<evidence type="ECO:0000313" key="3">
    <source>
        <dbReference type="Proteomes" id="UP001646157"/>
    </source>
</evidence>
<feature type="region of interest" description="Disordered" evidence="1">
    <location>
        <begin position="1"/>
        <end position="43"/>
    </location>
</feature>
<feature type="compositionally biased region" description="Basic and acidic residues" evidence="1">
    <location>
        <begin position="28"/>
        <end position="43"/>
    </location>
</feature>
<dbReference type="EMBL" id="JAFBDZ010000001">
    <property type="protein sequence ID" value="MBM7584437.1"/>
    <property type="molecule type" value="Genomic_DNA"/>
</dbReference>
<evidence type="ECO:0000256" key="1">
    <source>
        <dbReference type="SAM" id="MobiDB-lite"/>
    </source>
</evidence>
<organism evidence="2 3">
    <name type="scientific">Rossellomorea pakistanensis</name>
    <dbReference type="NCBI Taxonomy" id="992288"/>
    <lineage>
        <taxon>Bacteria</taxon>
        <taxon>Bacillati</taxon>
        <taxon>Bacillota</taxon>
        <taxon>Bacilli</taxon>
        <taxon>Bacillales</taxon>
        <taxon>Bacillaceae</taxon>
        <taxon>Rossellomorea</taxon>
    </lineage>
</organism>
<reference evidence="2 3" key="1">
    <citation type="submission" date="2021-01" db="EMBL/GenBank/DDBJ databases">
        <title>Genomic Encyclopedia of Type Strains, Phase IV (KMG-IV): sequencing the most valuable type-strain genomes for metagenomic binning, comparative biology and taxonomic classification.</title>
        <authorList>
            <person name="Goeker M."/>
        </authorList>
    </citation>
    <scope>NUCLEOTIDE SEQUENCE [LARGE SCALE GENOMIC DNA]</scope>
    <source>
        <strain evidence="2 3">DSM 24834</strain>
    </source>
</reference>
<proteinExistence type="predicted"/>
<accession>A0ABS2N993</accession>
<evidence type="ECO:0000313" key="2">
    <source>
        <dbReference type="EMBL" id="MBM7584437.1"/>
    </source>
</evidence>
<name>A0ABS2N993_9BACI</name>
<dbReference type="RefSeq" id="WP_275583366.1">
    <property type="nucleotide sequence ID" value="NZ_JAFBDZ010000001.1"/>
</dbReference>
<comment type="caution">
    <text evidence="2">The sequence shown here is derived from an EMBL/GenBank/DDBJ whole genome shotgun (WGS) entry which is preliminary data.</text>
</comment>
<sequence length="43" mass="4850">MSQKRERGNSQKGKPVADTVKNTIASEELEKAIHPTKRQNSEQ</sequence>